<feature type="chain" id="PRO_5045260430" description="Surface layer protein A domain-containing protein" evidence="1">
    <location>
        <begin position="23"/>
        <end position="370"/>
    </location>
</feature>
<evidence type="ECO:0000256" key="1">
    <source>
        <dbReference type="SAM" id="SignalP"/>
    </source>
</evidence>
<reference evidence="3" key="1">
    <citation type="journal article" date="2019" name="Int. J. Syst. Evol. Microbiol.">
        <title>The Global Catalogue of Microorganisms (GCM) 10K type strain sequencing project: providing services to taxonomists for standard genome sequencing and annotation.</title>
        <authorList>
            <consortium name="The Broad Institute Genomics Platform"/>
            <consortium name="The Broad Institute Genome Sequencing Center for Infectious Disease"/>
            <person name="Wu L."/>
            <person name="Ma J."/>
        </authorList>
    </citation>
    <scope>NUCLEOTIDE SEQUENCE [LARGE SCALE GENOMIC DNA]</scope>
    <source>
        <strain evidence="3">CCM 8895</strain>
    </source>
</reference>
<protein>
    <recommendedName>
        <fullName evidence="4">Surface layer protein A domain-containing protein</fullName>
    </recommendedName>
</protein>
<dbReference type="Proteomes" id="UP001596186">
    <property type="component" value="Unassembled WGS sequence"/>
</dbReference>
<keyword evidence="3" id="KW-1185">Reference proteome</keyword>
<sequence>MKKSIKYAGIMSAALMVLSPIAVPTIHEVKADSTEQIPSASGSLDITIQTTDYISTASTFLDVMGQVDSSTSTLKDIVYSIKDNKGNSLNSYSVISKDNSALYETEDDALNGTKPMIFSDLDDYLKNVEDGKTYYLPMTIAIPGGNNELIQTLSNWENDPSTVSVTLNGKKIEKPNSSDEFGKVFPYIDKTAISYIRKVVVGTPPAPDTGNTGNHTTKPAAPKKGIVTTHTDQSSYSLYDENNEKIDNRALVANSSWKMDGTRTVDGIKQYRVSTDEWVNASDVDFVENGKVTEGMTVQNLDTPKEITLSTRHVRYNLQDSNKVVSTTRALAGGTSWLVDKIGTDMHGGIYYGVSTNEFVKADDGVIISK</sequence>
<evidence type="ECO:0008006" key="4">
    <source>
        <dbReference type="Google" id="ProtNLM"/>
    </source>
</evidence>
<comment type="caution">
    <text evidence="2">The sequence shown here is derived from an EMBL/GenBank/DDBJ whole genome shotgun (WGS) entry which is preliminary data.</text>
</comment>
<evidence type="ECO:0000313" key="2">
    <source>
        <dbReference type="EMBL" id="MFC6322613.1"/>
    </source>
</evidence>
<organism evidence="2 3">
    <name type="scientific">Companilactobacillus baiquanensis</name>
    <dbReference type="NCBI Taxonomy" id="2486005"/>
    <lineage>
        <taxon>Bacteria</taxon>
        <taxon>Bacillati</taxon>
        <taxon>Bacillota</taxon>
        <taxon>Bacilli</taxon>
        <taxon>Lactobacillales</taxon>
        <taxon>Lactobacillaceae</taxon>
        <taxon>Companilactobacillus</taxon>
    </lineage>
</organism>
<feature type="signal peptide" evidence="1">
    <location>
        <begin position="1"/>
        <end position="22"/>
    </location>
</feature>
<name>A0ABW1USL3_9LACO</name>
<proteinExistence type="predicted"/>
<dbReference type="EMBL" id="JBHSSN010000004">
    <property type="protein sequence ID" value="MFC6322613.1"/>
    <property type="molecule type" value="Genomic_DNA"/>
</dbReference>
<accession>A0ABW1USL3</accession>
<keyword evidence="1" id="KW-0732">Signal</keyword>
<gene>
    <name evidence="2" type="ORF">ACFP1F_02380</name>
</gene>
<evidence type="ECO:0000313" key="3">
    <source>
        <dbReference type="Proteomes" id="UP001596186"/>
    </source>
</evidence>
<dbReference type="RefSeq" id="WP_125593156.1">
    <property type="nucleotide sequence ID" value="NZ_JBHSSN010000004.1"/>
</dbReference>